<name>A0AAN7VY44_9PEZI</name>
<dbReference type="AlphaFoldDB" id="A0AAN7VY44"/>
<dbReference type="EMBL" id="JAVRQU010000028">
    <property type="protein sequence ID" value="KAK5689835.1"/>
    <property type="molecule type" value="Genomic_DNA"/>
</dbReference>
<comment type="caution">
    <text evidence="1">The sequence shown here is derived from an EMBL/GenBank/DDBJ whole genome shotgun (WGS) entry which is preliminary data.</text>
</comment>
<reference evidence="1" key="1">
    <citation type="submission" date="2023-08" db="EMBL/GenBank/DDBJ databases">
        <title>Black Yeasts Isolated from many extreme environments.</title>
        <authorList>
            <person name="Coleine C."/>
            <person name="Stajich J.E."/>
            <person name="Selbmann L."/>
        </authorList>
    </citation>
    <scope>NUCLEOTIDE SEQUENCE</scope>
    <source>
        <strain evidence="1">CCFEE 5810</strain>
    </source>
</reference>
<proteinExistence type="predicted"/>
<gene>
    <name evidence="1" type="ORF">LTR97_012594</name>
</gene>
<dbReference type="InterPro" id="IPR036291">
    <property type="entry name" value="NAD(P)-bd_dom_sf"/>
</dbReference>
<dbReference type="SUPFAM" id="SSF51735">
    <property type="entry name" value="NAD(P)-binding Rossmann-fold domains"/>
    <property type="match status" value="1"/>
</dbReference>
<organism evidence="1 2">
    <name type="scientific">Elasticomyces elasticus</name>
    <dbReference type="NCBI Taxonomy" id="574655"/>
    <lineage>
        <taxon>Eukaryota</taxon>
        <taxon>Fungi</taxon>
        <taxon>Dikarya</taxon>
        <taxon>Ascomycota</taxon>
        <taxon>Pezizomycotina</taxon>
        <taxon>Dothideomycetes</taxon>
        <taxon>Dothideomycetidae</taxon>
        <taxon>Mycosphaerellales</taxon>
        <taxon>Teratosphaeriaceae</taxon>
        <taxon>Elasticomyces</taxon>
    </lineage>
</organism>
<protein>
    <submittedName>
        <fullName evidence="1">Uncharacterized protein</fullName>
    </submittedName>
</protein>
<dbReference type="Proteomes" id="UP001310594">
    <property type="component" value="Unassembled WGS sequence"/>
</dbReference>
<evidence type="ECO:0000313" key="2">
    <source>
        <dbReference type="Proteomes" id="UP001310594"/>
    </source>
</evidence>
<evidence type="ECO:0000313" key="1">
    <source>
        <dbReference type="EMBL" id="KAK5689835.1"/>
    </source>
</evidence>
<accession>A0AAN7VY44</accession>
<dbReference type="Gene3D" id="3.40.50.720">
    <property type="entry name" value="NAD(P)-binding Rossmann-like Domain"/>
    <property type="match status" value="1"/>
</dbReference>
<sequence>MLVFDWLRLLNIRHLERSHRRWEPSLDGSSAVRPVCRERHAKKSIIPIGIENWLIRLPYTLGSIDGICGMASVLTLSDEYEEVIPPVMKGAAGIIAGAVKEPSIKPFVYTSSSTAVLMPQPYSKSVVTKVTWDQAILDKMQNESKPAAFDVGCASKTRAEKPIRSAVEKHNPNVQVATVLPSASPHMISPFLPTQPQQ</sequence>